<proteinExistence type="predicted"/>
<dbReference type="EMBL" id="VFQX01000003">
    <property type="protein sequence ID" value="KAF0984354.1"/>
    <property type="molecule type" value="Genomic_DNA"/>
</dbReference>
<evidence type="ECO:0000313" key="2">
    <source>
        <dbReference type="Proteomes" id="UP000444721"/>
    </source>
</evidence>
<dbReference type="Proteomes" id="UP000444721">
    <property type="component" value="Unassembled WGS sequence"/>
</dbReference>
<accession>A0A6A5CCR2</accession>
<protein>
    <submittedName>
        <fullName evidence="1">Uncharacterized protein</fullName>
    </submittedName>
</protein>
<dbReference type="VEuPathDB" id="AmoebaDB:FDP41_007531"/>
<dbReference type="VEuPathDB" id="AmoebaDB:NfTy_051900"/>
<reference evidence="1 2" key="1">
    <citation type="journal article" date="2019" name="Sci. Rep.">
        <title>Nanopore sequencing improves the draft genome of the human pathogenic amoeba Naegleria fowleri.</title>
        <authorList>
            <person name="Liechti N."/>
            <person name="Schurch N."/>
            <person name="Bruggmann R."/>
            <person name="Wittwer M."/>
        </authorList>
    </citation>
    <scope>NUCLEOTIDE SEQUENCE [LARGE SCALE GENOMIC DNA]</scope>
    <source>
        <strain evidence="1 2">ATCC 30894</strain>
    </source>
</reference>
<sequence length="193" mass="23092">MNKDHQQTFLCRALCDDDNAESIEERVKIILYLFMEHHESSHIGNTDLDLYFNKLKENFMMKNRKIKKGFSTNFEINPSKPLCVSEPHEEFYCAKQVEISYHHGYILVCVYDYYYYQHDLIQVFDLYTRKFKQRILFEAETDGFIHFRIEENFDGKQNDAIVIVDSYPTNISKYSLKTLLKCKNTHDLRNNSI</sequence>
<evidence type="ECO:0000313" key="1">
    <source>
        <dbReference type="EMBL" id="KAF0984354.1"/>
    </source>
</evidence>
<keyword evidence="2" id="KW-1185">Reference proteome</keyword>
<dbReference type="GeneID" id="68114749"/>
<dbReference type="RefSeq" id="XP_044569067.1">
    <property type="nucleotide sequence ID" value="XM_044711287.1"/>
</dbReference>
<name>A0A6A5CCR2_NAEFO</name>
<dbReference type="AlphaFoldDB" id="A0A6A5CCR2"/>
<dbReference type="VEuPathDB" id="AmoebaDB:NF0001870"/>
<organism evidence="1 2">
    <name type="scientific">Naegleria fowleri</name>
    <name type="common">Brain eating amoeba</name>
    <dbReference type="NCBI Taxonomy" id="5763"/>
    <lineage>
        <taxon>Eukaryota</taxon>
        <taxon>Discoba</taxon>
        <taxon>Heterolobosea</taxon>
        <taxon>Tetramitia</taxon>
        <taxon>Eutetramitia</taxon>
        <taxon>Vahlkampfiidae</taxon>
        <taxon>Naegleria</taxon>
    </lineage>
</organism>
<comment type="caution">
    <text evidence="1">The sequence shown here is derived from an EMBL/GenBank/DDBJ whole genome shotgun (WGS) entry which is preliminary data.</text>
</comment>
<gene>
    <name evidence="1" type="ORF">FDP41_007531</name>
</gene>